<evidence type="ECO:0000256" key="8">
    <source>
        <dbReference type="ARBA" id="ARBA00023015"/>
    </source>
</evidence>
<gene>
    <name evidence="17" type="primary">gtf3aa</name>
</gene>
<evidence type="ECO:0000256" key="13">
    <source>
        <dbReference type="PROSITE-ProRule" id="PRU00042"/>
    </source>
</evidence>
<keyword evidence="6" id="KW-0862">Zinc</keyword>
<evidence type="ECO:0000256" key="4">
    <source>
        <dbReference type="ARBA" id="ARBA00022737"/>
    </source>
</evidence>
<evidence type="ECO:0000256" key="5">
    <source>
        <dbReference type="ARBA" id="ARBA00022771"/>
    </source>
</evidence>
<dbReference type="PROSITE" id="PS00028">
    <property type="entry name" value="ZINC_FINGER_C2H2_1"/>
    <property type="match status" value="5"/>
</dbReference>
<keyword evidence="11" id="KW-0539">Nucleus</keyword>
<evidence type="ECO:0000256" key="6">
    <source>
        <dbReference type="ARBA" id="ARBA00022833"/>
    </source>
</evidence>
<dbReference type="FunFam" id="3.30.160.60:FF:001102">
    <property type="entry name" value="Transcription factor IIIA"/>
    <property type="match status" value="1"/>
</dbReference>
<feature type="domain" description="C2H2-type" evidence="15">
    <location>
        <begin position="203"/>
        <end position="233"/>
    </location>
</feature>
<keyword evidence="3" id="KW-0479">Metal-binding</keyword>
<organism evidence="16 17">
    <name type="scientific">Clupea harengus</name>
    <name type="common">Atlantic herring</name>
    <dbReference type="NCBI Taxonomy" id="7950"/>
    <lineage>
        <taxon>Eukaryota</taxon>
        <taxon>Metazoa</taxon>
        <taxon>Chordata</taxon>
        <taxon>Craniata</taxon>
        <taxon>Vertebrata</taxon>
        <taxon>Euteleostomi</taxon>
        <taxon>Actinopterygii</taxon>
        <taxon>Neopterygii</taxon>
        <taxon>Teleostei</taxon>
        <taxon>Clupei</taxon>
        <taxon>Clupeiformes</taxon>
        <taxon>Clupeoidei</taxon>
        <taxon>Clupeidae</taxon>
        <taxon>Clupea</taxon>
    </lineage>
</organism>
<keyword evidence="7" id="KW-0694">RNA-binding</keyword>
<dbReference type="AlphaFoldDB" id="A0A6P8ERB6"/>
<evidence type="ECO:0000256" key="2">
    <source>
        <dbReference type="ARBA" id="ARBA00022517"/>
    </source>
</evidence>
<reference evidence="17" key="1">
    <citation type="submission" date="2025-08" db="UniProtKB">
        <authorList>
            <consortium name="RefSeq"/>
        </authorList>
    </citation>
    <scope>IDENTIFICATION</scope>
</reference>
<evidence type="ECO:0000256" key="10">
    <source>
        <dbReference type="ARBA" id="ARBA00023163"/>
    </source>
</evidence>
<dbReference type="Proteomes" id="UP000515152">
    <property type="component" value="Chromosome 21"/>
</dbReference>
<dbReference type="GO" id="GO:0003723">
    <property type="term" value="F:RNA binding"/>
    <property type="evidence" value="ECO:0007669"/>
    <property type="project" value="UniProtKB-KW"/>
</dbReference>
<feature type="domain" description="C2H2-type" evidence="15">
    <location>
        <begin position="234"/>
        <end position="263"/>
    </location>
</feature>
<dbReference type="GeneID" id="105893301"/>
<dbReference type="GO" id="GO:0008270">
    <property type="term" value="F:zinc ion binding"/>
    <property type="evidence" value="ECO:0007669"/>
    <property type="project" value="UniProtKB-KW"/>
</dbReference>
<keyword evidence="10" id="KW-0804">Transcription</keyword>
<dbReference type="InterPro" id="IPR054599">
    <property type="entry name" value="TFIIIA_Zfn-C2H2"/>
</dbReference>
<dbReference type="PROSITE" id="PS50157">
    <property type="entry name" value="ZINC_FINGER_C2H2_2"/>
    <property type="match status" value="6"/>
</dbReference>
<feature type="domain" description="C2H2-type" evidence="15">
    <location>
        <begin position="57"/>
        <end position="87"/>
    </location>
</feature>
<evidence type="ECO:0000256" key="14">
    <source>
        <dbReference type="SAM" id="MobiDB-lite"/>
    </source>
</evidence>
<keyword evidence="5 13" id="KW-0863">Zinc-finger</keyword>
<dbReference type="Pfam" id="PF22110">
    <property type="entry name" value="TFIIIA_zf-C2H2"/>
    <property type="match status" value="1"/>
</dbReference>
<dbReference type="SMART" id="SM00355">
    <property type="entry name" value="ZnF_C2H2"/>
    <property type="match status" value="7"/>
</dbReference>
<evidence type="ECO:0000256" key="7">
    <source>
        <dbReference type="ARBA" id="ARBA00022884"/>
    </source>
</evidence>
<comment type="subcellular location">
    <subcellularLocation>
        <location evidence="1">Nucleus</location>
    </subcellularLocation>
</comment>
<keyword evidence="2" id="KW-0690">Ribosome biogenesis</keyword>
<evidence type="ECO:0000256" key="3">
    <source>
        <dbReference type="ARBA" id="ARBA00022723"/>
    </source>
</evidence>
<accession>A0A6P8ERB6</accession>
<evidence type="ECO:0000313" key="17">
    <source>
        <dbReference type="RefSeq" id="XP_031414605.1"/>
    </source>
</evidence>
<proteinExistence type="predicted"/>
<dbReference type="PANTHER" id="PTHR46179:SF1">
    <property type="entry name" value="TRANSCRIPTION FACTOR IIIA"/>
    <property type="match status" value="1"/>
</dbReference>
<feature type="domain" description="C2H2-type" evidence="15">
    <location>
        <begin position="174"/>
        <end position="201"/>
    </location>
</feature>
<feature type="region of interest" description="Disordered" evidence="14">
    <location>
        <begin position="259"/>
        <end position="302"/>
    </location>
</feature>
<dbReference type="FunFam" id="3.30.160.60:FF:001998">
    <property type="entry name" value="Transcription factor IIIA"/>
    <property type="match status" value="1"/>
</dbReference>
<keyword evidence="8" id="KW-0805">Transcription regulation</keyword>
<evidence type="ECO:0000256" key="1">
    <source>
        <dbReference type="ARBA" id="ARBA00004123"/>
    </source>
</evidence>
<dbReference type="OrthoDB" id="2687452at2759"/>
<dbReference type="GO" id="GO:0003677">
    <property type="term" value="F:DNA binding"/>
    <property type="evidence" value="ECO:0007669"/>
    <property type="project" value="UniProtKB-KW"/>
</dbReference>
<evidence type="ECO:0000313" key="16">
    <source>
        <dbReference type="Proteomes" id="UP000515152"/>
    </source>
</evidence>
<feature type="domain" description="C2H2-type" evidence="15">
    <location>
        <begin position="118"/>
        <end position="144"/>
    </location>
</feature>
<keyword evidence="16" id="KW-1185">Reference proteome</keyword>
<name>A0A6P8ERB6_CLUHA</name>
<dbReference type="InterPro" id="IPR036236">
    <property type="entry name" value="Znf_C2H2_sf"/>
</dbReference>
<evidence type="ECO:0000259" key="15">
    <source>
        <dbReference type="PROSITE" id="PS50157"/>
    </source>
</evidence>
<dbReference type="RefSeq" id="XP_031414605.1">
    <property type="nucleotide sequence ID" value="XM_031558745.2"/>
</dbReference>
<evidence type="ECO:0000256" key="12">
    <source>
        <dbReference type="ARBA" id="ARBA00040434"/>
    </source>
</evidence>
<keyword evidence="9" id="KW-0238">DNA-binding</keyword>
<dbReference type="PANTHER" id="PTHR46179">
    <property type="entry name" value="ZINC FINGER PROTEIN"/>
    <property type="match status" value="1"/>
</dbReference>
<feature type="domain" description="C2H2-type" evidence="15">
    <location>
        <begin position="88"/>
        <end position="117"/>
    </location>
</feature>
<dbReference type="InterPro" id="IPR051061">
    <property type="entry name" value="Zinc_finger_trans_reg"/>
</dbReference>
<dbReference type="GO" id="GO:0042254">
    <property type="term" value="P:ribosome biogenesis"/>
    <property type="evidence" value="ECO:0007669"/>
    <property type="project" value="UniProtKB-KW"/>
</dbReference>
<dbReference type="Gene3D" id="3.30.160.60">
    <property type="entry name" value="Classic Zinc Finger"/>
    <property type="match status" value="6"/>
</dbReference>
<dbReference type="Pfam" id="PF00096">
    <property type="entry name" value="zf-C2H2"/>
    <property type="match status" value="4"/>
</dbReference>
<evidence type="ECO:0000256" key="9">
    <source>
        <dbReference type="ARBA" id="ARBA00023125"/>
    </source>
</evidence>
<evidence type="ECO:0000256" key="11">
    <source>
        <dbReference type="ARBA" id="ARBA00023242"/>
    </source>
</evidence>
<keyword evidence="4" id="KW-0677">Repeat</keyword>
<sequence length="337" mass="39267">MVLRHTKAKNVRCLKLRGPTSRHRISFSEIAGMEVKTKDDGFLPSLLEGKFYNSHPQRCTESDCTEAFTTKYNLKRHMSRKHKPNQLYKCSFDGCGQEFHKNSQLKSHKSEHSQSLPYLCGFEGCGRRLATSSKLRRHEKVHQGYPCSEEGCSFVGKTWTESTKHRKDVHRVLLKCDQCDKTFRDCWFLRQHQRVHLEERLVFKCPREDCERSYTKLFNLQSHIQSFHEEQRPFACTHADCGKTFAMKQSLRRHLVTHDPLRRKQEKKPRKITKTRRERKPKKVVPGRSLPSHLSGFNPESSHKLDNLDTCSPIIESVQSSFPDSSHTGQCIEIKTA</sequence>
<protein>
    <recommendedName>
        <fullName evidence="12">Transcription factor IIIA</fullName>
    </recommendedName>
</protein>
<dbReference type="SUPFAM" id="SSF57667">
    <property type="entry name" value="beta-beta-alpha zinc fingers"/>
    <property type="match status" value="4"/>
</dbReference>
<dbReference type="InterPro" id="IPR013087">
    <property type="entry name" value="Znf_C2H2_type"/>
</dbReference>
<feature type="compositionally biased region" description="Basic residues" evidence="14">
    <location>
        <begin position="264"/>
        <end position="285"/>
    </location>
</feature>
<dbReference type="CTD" id="445389"/>
<dbReference type="GO" id="GO:0005634">
    <property type="term" value="C:nucleus"/>
    <property type="evidence" value="ECO:0007669"/>
    <property type="project" value="UniProtKB-SubCell"/>
</dbReference>